<dbReference type="InterPro" id="IPR013088">
    <property type="entry name" value="Znf_NHR/GATA"/>
</dbReference>
<evidence type="ECO:0000256" key="2">
    <source>
        <dbReference type="ARBA" id="ARBA00022833"/>
    </source>
</evidence>
<dbReference type="AlphaFoldDB" id="A0A6G7PUD6"/>
<dbReference type="GO" id="GO:0008270">
    <property type="term" value="F:zinc ion binding"/>
    <property type="evidence" value="ECO:0007669"/>
    <property type="project" value="InterPro"/>
</dbReference>
<evidence type="ECO:0000256" key="1">
    <source>
        <dbReference type="ARBA" id="ARBA00022723"/>
    </source>
</evidence>
<dbReference type="RefSeq" id="WP_166031265.1">
    <property type="nucleotide sequence ID" value="NZ_CP048877.1"/>
</dbReference>
<keyword evidence="1" id="KW-0479">Metal-binding</keyword>
<evidence type="ECO:0000313" key="3">
    <source>
        <dbReference type="EMBL" id="QIJ71043.1"/>
    </source>
</evidence>
<dbReference type="SUPFAM" id="SSF57716">
    <property type="entry name" value="Glucocorticoid receptor-like (DNA-binding domain)"/>
    <property type="match status" value="1"/>
</dbReference>
<dbReference type="KEGG" id="tav:G4V39_01595"/>
<dbReference type="EMBL" id="CP048877">
    <property type="protein sequence ID" value="QIJ71043.1"/>
    <property type="molecule type" value="Genomic_DNA"/>
</dbReference>
<dbReference type="GO" id="GO:0006355">
    <property type="term" value="P:regulation of DNA-templated transcription"/>
    <property type="evidence" value="ECO:0007669"/>
    <property type="project" value="InterPro"/>
</dbReference>
<protein>
    <submittedName>
        <fullName evidence="3">DNA gyrase inhibitor YacG</fullName>
    </submittedName>
</protein>
<dbReference type="Pfam" id="PF03884">
    <property type="entry name" value="YacG"/>
    <property type="match status" value="1"/>
</dbReference>
<keyword evidence="4" id="KW-1185">Reference proteome</keyword>
<dbReference type="HAMAP" id="MF_00649">
    <property type="entry name" value="DNA_gyrase_inhibitor_YacG"/>
    <property type="match status" value="1"/>
</dbReference>
<evidence type="ECO:0000313" key="4">
    <source>
        <dbReference type="Proteomes" id="UP000502179"/>
    </source>
</evidence>
<sequence length="68" mass="7954">MGSRLKTRKVRCPICGKKALWEGNPFRPFCSERCKLIDLGSWLKEDYRLTTGPEGVEELHFPEEEKKE</sequence>
<name>A0A6G7PUD6_9BACT</name>
<dbReference type="InterPro" id="IPR005584">
    <property type="entry name" value="DNA_gyrase_inhibitor_YacG"/>
</dbReference>
<dbReference type="PANTHER" id="PTHR36150">
    <property type="entry name" value="DNA GYRASE INHIBITOR YACG"/>
    <property type="match status" value="1"/>
</dbReference>
<dbReference type="Proteomes" id="UP000502179">
    <property type="component" value="Chromosome"/>
</dbReference>
<proteinExistence type="inferred from homology"/>
<dbReference type="Gene3D" id="3.30.50.10">
    <property type="entry name" value="Erythroid Transcription Factor GATA-1, subunit A"/>
    <property type="match status" value="1"/>
</dbReference>
<keyword evidence="2" id="KW-0862">Zinc</keyword>
<organism evidence="3 4">
    <name type="scientific">Thermosulfuriphilus ammonigenes</name>
    <dbReference type="NCBI Taxonomy" id="1936021"/>
    <lineage>
        <taxon>Bacteria</taxon>
        <taxon>Pseudomonadati</taxon>
        <taxon>Thermodesulfobacteriota</taxon>
        <taxon>Thermodesulfobacteria</taxon>
        <taxon>Thermodesulfobacteriales</taxon>
        <taxon>Thermodesulfobacteriaceae</taxon>
        <taxon>Thermosulfuriphilus</taxon>
    </lineage>
</organism>
<dbReference type="PANTHER" id="PTHR36150:SF1">
    <property type="entry name" value="DNA GYRASE INHIBITOR YACG"/>
    <property type="match status" value="1"/>
</dbReference>
<accession>A0A6G7PUD6</accession>
<gene>
    <name evidence="3" type="ORF">G4V39_01595</name>
</gene>
<reference evidence="3 4" key="1">
    <citation type="submission" date="2020-02" db="EMBL/GenBank/DDBJ databases">
        <title>Genome analysis of Thermosulfuriphilus ammonigenes ST65T, an anaerobic thermophilic chemolithoautotrophic bacterium isolated from a deep-sea hydrothermal vent.</title>
        <authorList>
            <person name="Slobodkina G."/>
            <person name="Allioux M."/>
            <person name="Merkel A."/>
            <person name="Alain K."/>
            <person name="Jebbar M."/>
            <person name="Slobodkin A."/>
        </authorList>
    </citation>
    <scope>NUCLEOTIDE SEQUENCE [LARGE SCALE GENOMIC DNA]</scope>
    <source>
        <strain evidence="3 4">ST65</strain>
    </source>
</reference>